<organism evidence="5 6">
    <name type="scientific">Enterovibrio gelatinilyticus</name>
    <dbReference type="NCBI Taxonomy" id="2899819"/>
    <lineage>
        <taxon>Bacteria</taxon>
        <taxon>Pseudomonadati</taxon>
        <taxon>Pseudomonadota</taxon>
        <taxon>Gammaproteobacteria</taxon>
        <taxon>Vibrionales</taxon>
        <taxon>Vibrionaceae</taxon>
        <taxon>Enterovibrio</taxon>
    </lineage>
</organism>
<dbReference type="Pfam" id="PF13302">
    <property type="entry name" value="Acetyltransf_3"/>
    <property type="match status" value="1"/>
</dbReference>
<dbReference type="SUPFAM" id="SSF55729">
    <property type="entry name" value="Acyl-CoA N-acyltransferases (Nat)"/>
    <property type="match status" value="1"/>
</dbReference>
<dbReference type="InterPro" id="IPR016181">
    <property type="entry name" value="Acyl_CoA_acyltransferase"/>
</dbReference>
<dbReference type="PANTHER" id="PTHR43792:SF8">
    <property type="entry name" value="[RIBOSOMAL PROTEIN US5]-ALANINE N-ACETYLTRANSFERASE"/>
    <property type="match status" value="1"/>
</dbReference>
<dbReference type="PROSITE" id="PS51186">
    <property type="entry name" value="GNAT"/>
    <property type="match status" value="1"/>
</dbReference>
<keyword evidence="6" id="KW-1185">Reference proteome</keyword>
<name>A0ABT5QZS1_9GAMM</name>
<evidence type="ECO:0000313" key="5">
    <source>
        <dbReference type="EMBL" id="MDD1793521.1"/>
    </source>
</evidence>
<dbReference type="EMBL" id="JAJUBC010000010">
    <property type="protein sequence ID" value="MDD1793521.1"/>
    <property type="molecule type" value="Genomic_DNA"/>
</dbReference>
<evidence type="ECO:0000256" key="2">
    <source>
        <dbReference type="ARBA" id="ARBA00023315"/>
    </source>
</evidence>
<feature type="domain" description="N-acetyltransferase" evidence="4">
    <location>
        <begin position="37"/>
        <end position="179"/>
    </location>
</feature>
<gene>
    <name evidence="5" type="ORF">LRP50_10315</name>
</gene>
<comment type="caution">
    <text evidence="5">The sequence shown here is derived from an EMBL/GenBank/DDBJ whole genome shotgun (WGS) entry which is preliminary data.</text>
</comment>
<evidence type="ECO:0000259" key="4">
    <source>
        <dbReference type="PROSITE" id="PS51186"/>
    </source>
</evidence>
<evidence type="ECO:0000256" key="1">
    <source>
        <dbReference type="ARBA" id="ARBA00022679"/>
    </source>
</evidence>
<protein>
    <submittedName>
        <fullName evidence="5">GNAT family N-acetyltransferase</fullName>
    </submittedName>
</protein>
<dbReference type="CDD" id="cd04301">
    <property type="entry name" value="NAT_SF"/>
    <property type="match status" value="1"/>
</dbReference>
<dbReference type="RefSeq" id="WP_274164379.1">
    <property type="nucleotide sequence ID" value="NZ_JAJUBC010000010.1"/>
</dbReference>
<sequence>MTFPDVTFRTPRLTAAALSSSSLPHVLSAVSTQLASILTTDVTRHLPPDIQTVCDTESAAKWLLSTVAECQFVTVSLADDDAFVGFFLLYPEIVEHERDGYLLRLGYVVAERYQGQGLASEMIAGLVAWSRSSGVVKALSGGASAENVPSIKVLEKNGFVREENDENHQGNTVFLTITF</sequence>
<dbReference type="PANTHER" id="PTHR43792">
    <property type="entry name" value="GNAT FAMILY, PUTATIVE (AFU_ORTHOLOGUE AFUA_3G00765)-RELATED-RELATED"/>
    <property type="match status" value="1"/>
</dbReference>
<accession>A0ABT5QZS1</accession>
<dbReference type="InterPro" id="IPR000182">
    <property type="entry name" value="GNAT_dom"/>
</dbReference>
<keyword evidence="2" id="KW-0012">Acyltransferase</keyword>
<dbReference type="Gene3D" id="3.40.630.30">
    <property type="match status" value="1"/>
</dbReference>
<evidence type="ECO:0000256" key="3">
    <source>
        <dbReference type="ARBA" id="ARBA00038502"/>
    </source>
</evidence>
<proteinExistence type="inferred from homology"/>
<keyword evidence="1" id="KW-0808">Transferase</keyword>
<comment type="similarity">
    <text evidence="3">Belongs to the acetyltransferase family. RimJ subfamily.</text>
</comment>
<evidence type="ECO:0000313" key="6">
    <source>
        <dbReference type="Proteomes" id="UP001149400"/>
    </source>
</evidence>
<dbReference type="Proteomes" id="UP001149400">
    <property type="component" value="Unassembled WGS sequence"/>
</dbReference>
<reference evidence="5" key="1">
    <citation type="submission" date="2021-12" db="EMBL/GenBank/DDBJ databases">
        <title>Enterovibrio ZSDZ35 sp. nov. and Enterovibrio ZSDZ42 sp. nov., isolated from coastal seawater in Qingdao.</title>
        <authorList>
            <person name="Zhang P."/>
        </authorList>
    </citation>
    <scope>NUCLEOTIDE SEQUENCE</scope>
    <source>
        <strain evidence="5">ZSDZ42</strain>
    </source>
</reference>
<dbReference type="InterPro" id="IPR051531">
    <property type="entry name" value="N-acetyltransferase"/>
</dbReference>